<dbReference type="InterPro" id="IPR013610">
    <property type="entry name" value="ArdC_N"/>
</dbReference>
<evidence type="ECO:0000313" key="4">
    <source>
        <dbReference type="Proteomes" id="UP000280696"/>
    </source>
</evidence>
<feature type="domain" description="Polyvalent protein metallopeptidase" evidence="2">
    <location>
        <begin position="146"/>
        <end position="270"/>
    </location>
</feature>
<dbReference type="Pfam" id="PF08401">
    <property type="entry name" value="ArdcN"/>
    <property type="match status" value="1"/>
</dbReference>
<dbReference type="Pfam" id="PF18818">
    <property type="entry name" value="MPTase-PolyVal"/>
    <property type="match status" value="1"/>
</dbReference>
<accession>A0A3A9A467</accession>
<evidence type="ECO:0000259" key="2">
    <source>
        <dbReference type="Pfam" id="PF18818"/>
    </source>
</evidence>
<gene>
    <name evidence="3" type="ORF">D7V94_22665</name>
</gene>
<sequence>MAKSVYEMVTDRIIIQLESGVIPWRKPWTGVKSGAFNRVSKKSYSLLNQMLLKHEGEYATFKQWQDLGGHVRKGEKSEIVVFWKIQPVEEMKEDGTKGIKQIPLLRYFNVFHISQVEGVEPLPKDELHDIEPIEKAENILHDYWSRENITIEHVAGDKAYYSPSLDMIRLPLFEQFTNANEYYSTAFHESVHSTLKESRCNRAEDRKGKLVAFGSDEYSKEELVAEIGSANIMNIIGIETNKSFRNSSAYIQNWLSVLKNDTKFIVSASSKAEKAVNYILGETFA</sequence>
<dbReference type="OrthoDB" id="9792687at2"/>
<dbReference type="RefSeq" id="WP_120472506.1">
    <property type="nucleotide sequence ID" value="NZ_RAYQ01000064.1"/>
</dbReference>
<dbReference type="EMBL" id="RAYQ01000064">
    <property type="protein sequence ID" value="RKI86520.1"/>
    <property type="molecule type" value="Genomic_DNA"/>
</dbReference>
<dbReference type="GO" id="GO:0003697">
    <property type="term" value="F:single-stranded DNA binding"/>
    <property type="evidence" value="ECO:0007669"/>
    <property type="project" value="InterPro"/>
</dbReference>
<organism evidence="3 4">
    <name type="scientific">Parablautia intestinalis</name>
    <dbReference type="NCBI Taxonomy" id="2320100"/>
    <lineage>
        <taxon>Bacteria</taxon>
        <taxon>Bacillati</taxon>
        <taxon>Bacillota</taxon>
        <taxon>Clostridia</taxon>
        <taxon>Lachnospirales</taxon>
        <taxon>Lachnospiraceae</taxon>
        <taxon>Parablautia</taxon>
    </lineage>
</organism>
<comment type="caution">
    <text evidence="3">The sequence shown here is derived from an EMBL/GenBank/DDBJ whole genome shotgun (WGS) entry which is preliminary data.</text>
</comment>
<feature type="domain" description="N-terminal" evidence="1">
    <location>
        <begin position="3"/>
        <end position="111"/>
    </location>
</feature>
<evidence type="ECO:0000313" key="3">
    <source>
        <dbReference type="EMBL" id="RKI86520.1"/>
    </source>
</evidence>
<protein>
    <submittedName>
        <fullName evidence="3">DUF1738 domain-containing protein</fullName>
    </submittedName>
</protein>
<dbReference type="AlphaFoldDB" id="A0A3A9A467"/>
<dbReference type="InterPro" id="IPR041459">
    <property type="entry name" value="MPTase-PolyVal"/>
</dbReference>
<name>A0A3A9A467_9FIRM</name>
<keyword evidence="4" id="KW-1185">Reference proteome</keyword>
<reference evidence="3 4" key="1">
    <citation type="submission" date="2018-09" db="EMBL/GenBank/DDBJ databases">
        <title>Murine metabolic-syndrome-specific gut microbial biobank.</title>
        <authorList>
            <person name="Liu C."/>
        </authorList>
    </citation>
    <scope>NUCLEOTIDE SEQUENCE [LARGE SCALE GENOMIC DNA]</scope>
    <source>
        <strain evidence="3 4">0.1xD8-82</strain>
    </source>
</reference>
<dbReference type="Proteomes" id="UP000280696">
    <property type="component" value="Unassembled WGS sequence"/>
</dbReference>
<evidence type="ECO:0000259" key="1">
    <source>
        <dbReference type="Pfam" id="PF08401"/>
    </source>
</evidence>
<dbReference type="PIRSF" id="PIRSF037112">
    <property type="entry name" value="Antirestriction_ArdC"/>
    <property type="match status" value="1"/>
</dbReference>
<proteinExistence type="predicted"/>
<dbReference type="InterPro" id="IPR017113">
    <property type="entry name" value="Antirestriction_ArdC"/>
</dbReference>